<feature type="domain" description="HTH merR-type" evidence="5">
    <location>
        <begin position="11"/>
        <end position="80"/>
    </location>
</feature>
<dbReference type="OrthoDB" id="9806513at2"/>
<evidence type="ECO:0000259" key="5">
    <source>
        <dbReference type="PROSITE" id="PS50937"/>
    </source>
</evidence>
<dbReference type="CDD" id="cd01105">
    <property type="entry name" value="HTH_GlnR-like"/>
    <property type="match status" value="1"/>
</dbReference>
<evidence type="ECO:0000256" key="1">
    <source>
        <dbReference type="ARBA" id="ARBA00022491"/>
    </source>
</evidence>
<dbReference type="AlphaFoldDB" id="A0A4Q0VL35"/>
<evidence type="ECO:0000313" key="6">
    <source>
        <dbReference type="EMBL" id="RXI79146.1"/>
    </source>
</evidence>
<sequence length="148" mass="17111">MRHVFDVHRLVFRIGELASMTQVSARQLRYWEKKQLIKSREREGEQARVYTFGTFVQVSMIKYYLDNGYTLTAAAAKAQERDSRAKLLRRFIFKGLRGFAEMDGQVAINMGAFDDQQTLMALVPEEGTVTYRLVPNAEARRLTQDLPD</sequence>
<dbReference type="InterPro" id="IPR047057">
    <property type="entry name" value="MerR_fam"/>
</dbReference>
<proteinExistence type="predicted"/>
<reference evidence="6 7" key="1">
    <citation type="submission" date="2018-08" db="EMBL/GenBank/DDBJ databases">
        <title>Lactobacillus suantsai sp. nov., isolated from traditional fermented suan-tsai in Taiwan.</title>
        <authorList>
            <person name="Huang C.-H."/>
        </authorList>
    </citation>
    <scope>NUCLEOTIDE SEQUENCE [LARGE SCALE GENOMIC DNA]</scope>
    <source>
        <strain evidence="6 7">BCRC 12945</strain>
    </source>
</reference>
<comment type="caution">
    <text evidence="6">The sequence shown here is derived from an EMBL/GenBank/DDBJ whole genome shotgun (WGS) entry which is preliminary data.</text>
</comment>
<keyword evidence="7" id="KW-1185">Reference proteome</keyword>
<evidence type="ECO:0000256" key="2">
    <source>
        <dbReference type="ARBA" id="ARBA00023015"/>
    </source>
</evidence>
<dbReference type="Pfam" id="PF13411">
    <property type="entry name" value="MerR_1"/>
    <property type="match status" value="1"/>
</dbReference>
<dbReference type="InterPro" id="IPR000551">
    <property type="entry name" value="MerR-type_HTH_dom"/>
</dbReference>
<keyword evidence="3" id="KW-0238">DNA-binding</keyword>
<dbReference type="SMART" id="SM00422">
    <property type="entry name" value="HTH_MERR"/>
    <property type="match status" value="1"/>
</dbReference>
<dbReference type="EMBL" id="QXIL01000006">
    <property type="protein sequence ID" value="RXI79146.1"/>
    <property type="molecule type" value="Genomic_DNA"/>
</dbReference>
<dbReference type="PROSITE" id="PS00552">
    <property type="entry name" value="HTH_MERR_1"/>
    <property type="match status" value="1"/>
</dbReference>
<name>A0A4Q0VL35_9LACO</name>
<keyword evidence="1" id="KW-0678">Repressor</keyword>
<dbReference type="SUPFAM" id="SSF46955">
    <property type="entry name" value="Putative DNA-binding domain"/>
    <property type="match status" value="1"/>
</dbReference>
<dbReference type="InterPro" id="IPR009061">
    <property type="entry name" value="DNA-bd_dom_put_sf"/>
</dbReference>
<evidence type="ECO:0000256" key="3">
    <source>
        <dbReference type="ARBA" id="ARBA00023125"/>
    </source>
</evidence>
<dbReference type="PANTHER" id="PTHR30204">
    <property type="entry name" value="REDOX-CYCLING DRUG-SENSING TRANSCRIPTIONAL ACTIVATOR SOXR"/>
    <property type="match status" value="1"/>
</dbReference>
<accession>A0A4Q0VL35</accession>
<dbReference type="GO" id="GO:0003677">
    <property type="term" value="F:DNA binding"/>
    <property type="evidence" value="ECO:0007669"/>
    <property type="project" value="UniProtKB-KW"/>
</dbReference>
<keyword evidence="4" id="KW-0804">Transcription</keyword>
<gene>
    <name evidence="6" type="ORF">DXH47_04505</name>
</gene>
<evidence type="ECO:0000313" key="7">
    <source>
        <dbReference type="Proteomes" id="UP000290602"/>
    </source>
</evidence>
<dbReference type="Gene3D" id="1.10.1660.10">
    <property type="match status" value="1"/>
</dbReference>
<keyword evidence="2" id="KW-0805">Transcription regulation</keyword>
<dbReference type="GO" id="GO:0003700">
    <property type="term" value="F:DNA-binding transcription factor activity"/>
    <property type="evidence" value="ECO:0007669"/>
    <property type="project" value="InterPro"/>
</dbReference>
<dbReference type="PROSITE" id="PS50937">
    <property type="entry name" value="HTH_MERR_2"/>
    <property type="match status" value="1"/>
</dbReference>
<organism evidence="6 7">
    <name type="scientific">Levilactobacillus suantsaii</name>
    <dbReference type="NCBI Taxonomy" id="2292255"/>
    <lineage>
        <taxon>Bacteria</taxon>
        <taxon>Bacillati</taxon>
        <taxon>Bacillota</taxon>
        <taxon>Bacilli</taxon>
        <taxon>Lactobacillales</taxon>
        <taxon>Lactobacillaceae</taxon>
        <taxon>Levilactobacillus</taxon>
    </lineage>
</organism>
<protein>
    <submittedName>
        <fullName evidence="6">MerR family transcriptional regulator</fullName>
    </submittedName>
</protein>
<evidence type="ECO:0000256" key="4">
    <source>
        <dbReference type="ARBA" id="ARBA00023163"/>
    </source>
</evidence>
<dbReference type="PANTHER" id="PTHR30204:SF69">
    <property type="entry name" value="MERR-FAMILY TRANSCRIPTIONAL REGULATOR"/>
    <property type="match status" value="1"/>
</dbReference>
<dbReference type="Proteomes" id="UP000290602">
    <property type="component" value="Unassembled WGS sequence"/>
</dbReference>